<keyword evidence="5" id="KW-1185">Reference proteome</keyword>
<dbReference type="Gene3D" id="3.40.50.1820">
    <property type="entry name" value="alpha/beta hydrolase"/>
    <property type="match status" value="1"/>
</dbReference>
<evidence type="ECO:0000256" key="2">
    <source>
        <dbReference type="SAM" id="SignalP"/>
    </source>
</evidence>
<proteinExistence type="predicted"/>
<sequence>MRFASPFLALALVATPGLAQTPKSNFPEGTTVEKDVAYGPHERNKLDVAVPKGDGPFPLLIWIHGGGWEAGDKGGFGPFAGQVARGYAVATINYRFAKHAIFPAQIEDAKAAVRFLRTNAKKYHFDADHFGVGGLSAGGHLSALLGTSGGMKELEGDKEAKPDASRVQAVLDLFGPTDLGKLSPAVAKDNPVTRLLGGDTGTKKDLAKAGTPQTYVSKDDPPFLIIHGDADTLVPVKQSEDLQAALTKGGVKSELIVVKGAGHGPGISSKENSEKINAFFDASLKKASGGR</sequence>
<dbReference type="OrthoDB" id="265201at2"/>
<dbReference type="KEGG" id="lrs:PX52LOC_07365"/>
<dbReference type="SUPFAM" id="SSF53474">
    <property type="entry name" value="alpha/beta-Hydrolases"/>
    <property type="match status" value="1"/>
</dbReference>
<dbReference type="InterPro" id="IPR029058">
    <property type="entry name" value="AB_hydrolase_fold"/>
</dbReference>
<dbReference type="EMBL" id="CP042425">
    <property type="protein sequence ID" value="QEL20273.1"/>
    <property type="molecule type" value="Genomic_DNA"/>
</dbReference>
<evidence type="ECO:0000313" key="4">
    <source>
        <dbReference type="EMBL" id="QEL20273.1"/>
    </source>
</evidence>
<keyword evidence="1 4" id="KW-0378">Hydrolase</keyword>
<accession>A0A5C1AQE7</accession>
<gene>
    <name evidence="4" type="ORF">PX52LOC_07365</name>
</gene>
<dbReference type="InterPro" id="IPR049492">
    <property type="entry name" value="BD-FAE-like_dom"/>
</dbReference>
<name>A0A5C1AQE7_9BACT</name>
<evidence type="ECO:0000256" key="1">
    <source>
        <dbReference type="ARBA" id="ARBA00022801"/>
    </source>
</evidence>
<keyword evidence="2" id="KW-0732">Signal</keyword>
<dbReference type="PANTHER" id="PTHR48081">
    <property type="entry name" value="AB HYDROLASE SUPERFAMILY PROTEIN C4A8.06C"/>
    <property type="match status" value="1"/>
</dbReference>
<dbReference type="GO" id="GO:0016787">
    <property type="term" value="F:hydrolase activity"/>
    <property type="evidence" value="ECO:0007669"/>
    <property type="project" value="UniProtKB-KW"/>
</dbReference>
<feature type="signal peptide" evidence="2">
    <location>
        <begin position="1"/>
        <end position="19"/>
    </location>
</feature>
<dbReference type="InterPro" id="IPR050300">
    <property type="entry name" value="GDXG_lipolytic_enzyme"/>
</dbReference>
<protein>
    <submittedName>
        <fullName evidence="4">Alpha/beta hydrolase</fullName>
    </submittedName>
</protein>
<dbReference type="AlphaFoldDB" id="A0A5C1AQE7"/>
<reference evidence="5" key="1">
    <citation type="submission" date="2019-08" db="EMBL/GenBank/DDBJ databases">
        <title>Limnoglobus roseus gen. nov., sp. nov., a novel freshwater planctomycete with a giant genome from the family Gemmataceae.</title>
        <authorList>
            <person name="Kulichevskaya I.S."/>
            <person name="Naumoff D.G."/>
            <person name="Miroshnikov K."/>
            <person name="Ivanova A."/>
            <person name="Philippov D.A."/>
            <person name="Hakobyan A."/>
            <person name="Rijpstra I.C."/>
            <person name="Sinninghe Damste J.S."/>
            <person name="Liesack W."/>
            <person name="Dedysh S.N."/>
        </authorList>
    </citation>
    <scope>NUCLEOTIDE SEQUENCE [LARGE SCALE GENOMIC DNA]</scope>
    <source>
        <strain evidence="5">PX52</strain>
    </source>
</reference>
<feature type="chain" id="PRO_5022821813" evidence="2">
    <location>
        <begin position="20"/>
        <end position="291"/>
    </location>
</feature>
<feature type="domain" description="BD-FAE-like" evidence="3">
    <location>
        <begin position="46"/>
        <end position="246"/>
    </location>
</feature>
<dbReference type="PANTHER" id="PTHR48081:SF13">
    <property type="entry name" value="ALPHA_BETA HYDROLASE"/>
    <property type="match status" value="1"/>
</dbReference>
<evidence type="ECO:0000259" key="3">
    <source>
        <dbReference type="Pfam" id="PF20434"/>
    </source>
</evidence>
<dbReference type="Proteomes" id="UP000324974">
    <property type="component" value="Chromosome"/>
</dbReference>
<dbReference type="Pfam" id="PF20434">
    <property type="entry name" value="BD-FAE"/>
    <property type="match status" value="1"/>
</dbReference>
<organism evidence="4 5">
    <name type="scientific">Limnoglobus roseus</name>
    <dbReference type="NCBI Taxonomy" id="2598579"/>
    <lineage>
        <taxon>Bacteria</taxon>
        <taxon>Pseudomonadati</taxon>
        <taxon>Planctomycetota</taxon>
        <taxon>Planctomycetia</taxon>
        <taxon>Gemmatales</taxon>
        <taxon>Gemmataceae</taxon>
        <taxon>Limnoglobus</taxon>
    </lineage>
</organism>
<evidence type="ECO:0000313" key="5">
    <source>
        <dbReference type="Proteomes" id="UP000324974"/>
    </source>
</evidence>
<dbReference type="RefSeq" id="WP_149114588.1">
    <property type="nucleotide sequence ID" value="NZ_CP042425.1"/>
</dbReference>